<reference evidence="1" key="2">
    <citation type="journal article" date="2021" name="Microbiome">
        <title>Successional dynamics and alternative stable states in a saline activated sludge microbial community over 9 years.</title>
        <authorList>
            <person name="Wang Y."/>
            <person name="Ye J."/>
            <person name="Ju F."/>
            <person name="Liu L."/>
            <person name="Boyd J.A."/>
            <person name="Deng Y."/>
            <person name="Parks D.H."/>
            <person name="Jiang X."/>
            <person name="Yin X."/>
            <person name="Woodcroft B.J."/>
            <person name="Tyson G.W."/>
            <person name="Hugenholtz P."/>
            <person name="Polz M.F."/>
            <person name="Zhang T."/>
        </authorList>
    </citation>
    <scope>NUCLEOTIDE SEQUENCE</scope>
    <source>
        <strain evidence="1">HKST-UBA01</strain>
    </source>
</reference>
<dbReference type="AlphaFoldDB" id="A0A956M0S2"/>
<comment type="caution">
    <text evidence="1">The sequence shown here is derived from an EMBL/GenBank/DDBJ whole genome shotgun (WGS) entry which is preliminary data.</text>
</comment>
<evidence type="ECO:0000313" key="2">
    <source>
        <dbReference type="Proteomes" id="UP000697710"/>
    </source>
</evidence>
<accession>A0A956M0S2</accession>
<dbReference type="Proteomes" id="UP000697710">
    <property type="component" value="Unassembled WGS sequence"/>
</dbReference>
<organism evidence="1 2">
    <name type="scientific">Eiseniibacteriota bacterium</name>
    <dbReference type="NCBI Taxonomy" id="2212470"/>
    <lineage>
        <taxon>Bacteria</taxon>
        <taxon>Candidatus Eiseniibacteriota</taxon>
    </lineage>
</organism>
<dbReference type="EMBL" id="JAGQHR010000449">
    <property type="protein sequence ID" value="MCA9728688.1"/>
    <property type="molecule type" value="Genomic_DNA"/>
</dbReference>
<name>A0A956M0S2_UNCEI</name>
<protein>
    <submittedName>
        <fullName evidence="1">Uncharacterized protein</fullName>
    </submittedName>
</protein>
<sequence>MLRARHTVREALAAGALGGLLALPFMLGATPARAMMPLLSIPGGWVEAPLTQQPAGVRDGVPPASGEWIELQPVGPGKGNEDNGFASEVRWLLSDEGPIRAAETRAGEWLGVDELEFGSSRLSVEKEVGDRIRVTTFTGYQASSQREVRVEYHLGRIFYLRSEARERGESAVSLRSDLLFW</sequence>
<proteinExistence type="predicted"/>
<gene>
    <name evidence="1" type="ORF">KC729_13445</name>
</gene>
<reference evidence="1" key="1">
    <citation type="submission" date="2020-04" db="EMBL/GenBank/DDBJ databases">
        <authorList>
            <person name="Zhang T."/>
        </authorList>
    </citation>
    <scope>NUCLEOTIDE SEQUENCE</scope>
    <source>
        <strain evidence="1">HKST-UBA01</strain>
    </source>
</reference>
<evidence type="ECO:0000313" key="1">
    <source>
        <dbReference type="EMBL" id="MCA9728688.1"/>
    </source>
</evidence>